<accession>A0A937EQL7</accession>
<feature type="non-terminal residue" evidence="3">
    <location>
        <position position="118"/>
    </location>
</feature>
<evidence type="ECO:0000256" key="1">
    <source>
        <dbReference type="SAM" id="MobiDB-lite"/>
    </source>
</evidence>
<dbReference type="Gene3D" id="3.90.226.10">
    <property type="entry name" value="2-enoyl-CoA Hydratase, Chain A, domain 1"/>
    <property type="match status" value="1"/>
</dbReference>
<dbReference type="GO" id="GO:0004658">
    <property type="term" value="F:propionyl-CoA carboxylase activity"/>
    <property type="evidence" value="ECO:0007669"/>
    <property type="project" value="TreeGrafter"/>
</dbReference>
<keyword evidence="4" id="KW-1185">Reference proteome</keyword>
<evidence type="ECO:0000313" key="4">
    <source>
        <dbReference type="Proteomes" id="UP000661858"/>
    </source>
</evidence>
<feature type="region of interest" description="Disordered" evidence="1">
    <location>
        <begin position="1"/>
        <end position="20"/>
    </location>
</feature>
<dbReference type="InterPro" id="IPR051047">
    <property type="entry name" value="AccD/PCCB"/>
</dbReference>
<evidence type="ECO:0000259" key="2">
    <source>
        <dbReference type="PROSITE" id="PS50989"/>
    </source>
</evidence>
<dbReference type="EMBL" id="JAERRK010000089">
    <property type="protein sequence ID" value="MBL1087772.1"/>
    <property type="molecule type" value="Genomic_DNA"/>
</dbReference>
<gene>
    <name evidence="3" type="ORF">JK359_38625</name>
</gene>
<dbReference type="InterPro" id="IPR034733">
    <property type="entry name" value="AcCoA_carboxyl_beta"/>
</dbReference>
<evidence type="ECO:0000313" key="3">
    <source>
        <dbReference type="EMBL" id="MBL1087772.1"/>
    </source>
</evidence>
<dbReference type="InterPro" id="IPR029045">
    <property type="entry name" value="ClpP/crotonase-like_dom_sf"/>
</dbReference>
<dbReference type="SUPFAM" id="SSF52096">
    <property type="entry name" value="ClpP/crotonase"/>
    <property type="match status" value="1"/>
</dbReference>
<dbReference type="RefSeq" id="WP_307788472.1">
    <property type="nucleotide sequence ID" value="NZ_JAERRK010000089.1"/>
</dbReference>
<dbReference type="AlphaFoldDB" id="A0A937EQL7"/>
<name>A0A937EQL7_9ACTN</name>
<dbReference type="Proteomes" id="UP000661858">
    <property type="component" value="Unassembled WGS sequence"/>
</dbReference>
<organism evidence="3 4">
    <name type="scientific">Streptomyces actinomycinicus</name>
    <dbReference type="NCBI Taxonomy" id="1695166"/>
    <lineage>
        <taxon>Bacteria</taxon>
        <taxon>Bacillati</taxon>
        <taxon>Actinomycetota</taxon>
        <taxon>Actinomycetes</taxon>
        <taxon>Kitasatosporales</taxon>
        <taxon>Streptomycetaceae</taxon>
        <taxon>Streptomyces</taxon>
    </lineage>
</organism>
<dbReference type="PROSITE" id="PS50989">
    <property type="entry name" value="COA_CT_CTER"/>
    <property type="match status" value="1"/>
</dbReference>
<dbReference type="PANTHER" id="PTHR43842">
    <property type="entry name" value="PROPIONYL-COA CARBOXYLASE BETA CHAIN"/>
    <property type="match status" value="1"/>
</dbReference>
<proteinExistence type="predicted"/>
<reference evidence="3" key="1">
    <citation type="submission" date="2021-01" db="EMBL/GenBank/DDBJ databases">
        <title>WGS of actinomycetes isolated from Thailand.</title>
        <authorList>
            <person name="Thawai C."/>
        </authorList>
    </citation>
    <scope>NUCLEOTIDE SEQUENCE</scope>
    <source>
        <strain evidence="3">RCU-197</strain>
    </source>
</reference>
<feature type="domain" description="CoA carboxyltransferase C-terminal" evidence="2">
    <location>
        <begin position="18"/>
        <end position="118"/>
    </location>
</feature>
<comment type="caution">
    <text evidence="3">The sequence shown here is derived from an EMBL/GenBank/DDBJ whole genome shotgun (WGS) entry which is preliminary data.</text>
</comment>
<dbReference type="PANTHER" id="PTHR43842:SF2">
    <property type="entry name" value="PROPIONYL-COA CARBOXYLASE BETA CHAIN, MITOCHONDRIAL"/>
    <property type="match status" value="1"/>
</dbReference>
<sequence>LLPQNNRENPPAVESSDPVERRSEVLLDLVPADGNRPYDMAKVIEEIVDDGEYLEVHERWARNIICALARLDGQVVGIIANQPQVLAGVLDIEASEKAARFVQMCDAFNIPIVTFLDV</sequence>
<dbReference type="InterPro" id="IPR011763">
    <property type="entry name" value="COA_CT_C"/>
</dbReference>
<dbReference type="Pfam" id="PF01039">
    <property type="entry name" value="Carboxyl_trans"/>
    <property type="match status" value="1"/>
</dbReference>
<feature type="non-terminal residue" evidence="3">
    <location>
        <position position="1"/>
    </location>
</feature>
<protein>
    <submittedName>
        <fullName evidence="3">Methylmalonyl-CoA carboxyltransferase</fullName>
    </submittedName>
</protein>
<dbReference type="GO" id="GO:0009317">
    <property type="term" value="C:acetyl-CoA carboxylase complex"/>
    <property type="evidence" value="ECO:0007669"/>
    <property type="project" value="TreeGrafter"/>
</dbReference>